<feature type="chain" id="PRO_5046178439" description="Diheme cytochrome c" evidence="2">
    <location>
        <begin position="24"/>
        <end position="174"/>
    </location>
</feature>
<evidence type="ECO:0000313" key="4">
    <source>
        <dbReference type="Proteomes" id="UP000824366"/>
    </source>
</evidence>
<accession>A0ABM7MSG9</accession>
<feature type="compositionally biased region" description="Basic and acidic residues" evidence="1">
    <location>
        <begin position="165"/>
        <end position="174"/>
    </location>
</feature>
<sequence>MLRYPPVLKTLLLMLLTAGSMHAAMADDDEGGEGWFGSRGGSRGGIASAAPPQYKKECASCHMAYPAGLLPSGSWQHLMGNLGQHYGNDASLDAASARAINQYLTSNAGTYKRVSEMPPEDRITESNWFRRKHGKHVNSSTWSRKSIGSPSNCSACHQGAEQGDFNEHSVRIPN</sequence>
<proteinExistence type="predicted"/>
<feature type="region of interest" description="Disordered" evidence="1">
    <location>
        <begin position="153"/>
        <end position="174"/>
    </location>
</feature>
<gene>
    <name evidence="3" type="ORF">MIZ03_4236</name>
</gene>
<keyword evidence="4" id="KW-1185">Reference proteome</keyword>
<organism evidence="3 4">
    <name type="scientific">Rhodoferax lithotrophicus</name>
    <dbReference type="NCBI Taxonomy" id="2798804"/>
    <lineage>
        <taxon>Bacteria</taxon>
        <taxon>Pseudomonadati</taxon>
        <taxon>Pseudomonadota</taxon>
        <taxon>Betaproteobacteria</taxon>
        <taxon>Burkholderiales</taxon>
        <taxon>Comamonadaceae</taxon>
        <taxon>Rhodoferax</taxon>
    </lineage>
</organism>
<dbReference type="Proteomes" id="UP000824366">
    <property type="component" value="Chromosome"/>
</dbReference>
<evidence type="ECO:0000256" key="1">
    <source>
        <dbReference type="SAM" id="MobiDB-lite"/>
    </source>
</evidence>
<evidence type="ECO:0000313" key="3">
    <source>
        <dbReference type="EMBL" id="BCO29321.1"/>
    </source>
</evidence>
<dbReference type="EMBL" id="AP024238">
    <property type="protein sequence ID" value="BCO29321.1"/>
    <property type="molecule type" value="Genomic_DNA"/>
</dbReference>
<dbReference type="InterPro" id="IPR036280">
    <property type="entry name" value="Multihaem_cyt_sf"/>
</dbReference>
<name>A0ABM7MSG9_9BURK</name>
<dbReference type="RefSeq" id="WP_223905269.1">
    <property type="nucleotide sequence ID" value="NZ_AP024238.1"/>
</dbReference>
<feature type="signal peptide" evidence="2">
    <location>
        <begin position="1"/>
        <end position="23"/>
    </location>
</feature>
<dbReference type="Pfam" id="PF09626">
    <property type="entry name" value="DHC"/>
    <property type="match status" value="1"/>
</dbReference>
<dbReference type="SUPFAM" id="SSF48695">
    <property type="entry name" value="Multiheme cytochromes"/>
    <property type="match status" value="1"/>
</dbReference>
<keyword evidence="2" id="KW-0732">Signal</keyword>
<protein>
    <recommendedName>
        <fullName evidence="5">Diheme cytochrome c</fullName>
    </recommendedName>
</protein>
<evidence type="ECO:0008006" key="5">
    <source>
        <dbReference type="Google" id="ProtNLM"/>
    </source>
</evidence>
<dbReference type="InterPro" id="IPR018588">
    <property type="entry name" value="Dihaem_cytochrome-c"/>
</dbReference>
<reference evidence="3 4" key="1">
    <citation type="journal article" date="2021" name="Microbiol. Spectr.">
        <title>A Single Bacterium Capable of Oxidation and Reduction of Iron at Circumneutral pH.</title>
        <authorList>
            <person name="Kato S."/>
            <person name="Ohkuma M."/>
        </authorList>
    </citation>
    <scope>NUCLEOTIDE SEQUENCE [LARGE SCALE GENOMIC DNA]</scope>
    <source>
        <strain evidence="3 4">MIZ03</strain>
    </source>
</reference>
<evidence type="ECO:0000256" key="2">
    <source>
        <dbReference type="SAM" id="SignalP"/>
    </source>
</evidence>